<dbReference type="SUPFAM" id="SSF54534">
    <property type="entry name" value="FKBP-like"/>
    <property type="match status" value="1"/>
</dbReference>
<dbReference type="GO" id="GO:0003755">
    <property type="term" value="F:peptidyl-prolyl cis-trans isomerase activity"/>
    <property type="evidence" value="ECO:0007669"/>
    <property type="project" value="UniProtKB-KW"/>
</dbReference>
<comment type="caution">
    <text evidence="5">The sequence shown here is derived from an EMBL/GenBank/DDBJ whole genome shotgun (WGS) entry which is preliminary data.</text>
</comment>
<reference evidence="5 6" key="1">
    <citation type="submission" date="2020-09" db="EMBL/GenBank/DDBJ databases">
        <title>Sinomicrobium weinanense sp. nov., a halophilic bacteria isolated from saline-alkali soil.</title>
        <authorList>
            <person name="Wu P."/>
            <person name="Ren H."/>
            <person name="Mei Y."/>
            <person name="Liang Y."/>
            <person name="Chen Z."/>
        </authorList>
    </citation>
    <scope>NUCLEOTIDE SEQUENCE [LARGE SCALE GENOMIC DNA]</scope>
    <source>
        <strain evidence="5 6">FJxs</strain>
    </source>
</reference>
<comment type="catalytic activity">
    <reaction evidence="1">
        <text>[protein]-peptidylproline (omega=180) = [protein]-peptidylproline (omega=0)</text>
        <dbReference type="Rhea" id="RHEA:16237"/>
        <dbReference type="Rhea" id="RHEA-COMP:10747"/>
        <dbReference type="Rhea" id="RHEA-COMP:10748"/>
        <dbReference type="ChEBI" id="CHEBI:83833"/>
        <dbReference type="ChEBI" id="CHEBI:83834"/>
        <dbReference type="EC" id="5.2.1.8"/>
    </reaction>
</comment>
<dbReference type="InterPro" id="IPR046357">
    <property type="entry name" value="PPIase_dom_sf"/>
</dbReference>
<dbReference type="EMBL" id="JACVDC010000014">
    <property type="protein sequence ID" value="MBC9795718.1"/>
    <property type="molecule type" value="Genomic_DNA"/>
</dbReference>
<organism evidence="5 6">
    <name type="scientific">Sinomicrobium weinanense</name>
    <dbReference type="NCBI Taxonomy" id="2842200"/>
    <lineage>
        <taxon>Bacteria</taxon>
        <taxon>Pseudomonadati</taxon>
        <taxon>Bacteroidota</taxon>
        <taxon>Flavobacteriia</taxon>
        <taxon>Flavobacteriales</taxon>
        <taxon>Flavobacteriaceae</taxon>
        <taxon>Sinomicrobium</taxon>
    </lineage>
</organism>
<keyword evidence="5" id="KW-0413">Isomerase</keyword>
<keyword evidence="6" id="KW-1185">Reference proteome</keyword>
<name>A0A926JQR5_9FLAO</name>
<evidence type="ECO:0000256" key="1">
    <source>
        <dbReference type="ARBA" id="ARBA00000971"/>
    </source>
</evidence>
<dbReference type="Proteomes" id="UP000653730">
    <property type="component" value="Unassembled WGS sequence"/>
</dbReference>
<evidence type="ECO:0000313" key="5">
    <source>
        <dbReference type="EMBL" id="MBC9795718.1"/>
    </source>
</evidence>
<evidence type="ECO:0000256" key="3">
    <source>
        <dbReference type="ARBA" id="ARBA00023110"/>
    </source>
</evidence>
<gene>
    <name evidence="5" type="ORF">IBL28_07060</name>
</gene>
<dbReference type="RefSeq" id="WP_187964867.1">
    <property type="nucleotide sequence ID" value="NZ_JACVDC010000014.1"/>
</dbReference>
<sequence length="111" mass="12378">MEIASKTVVSLRYRLKNGKGEVVEDITGRKPVTYLHGTGHILPALEGHLTGLKVGNVKRFCISEEQGYFGVEGEFYCEVIIDEVRRATDEEWNRGEVAQKNKKECGSDGCC</sequence>
<protein>
    <recommendedName>
        <fullName evidence="2">peptidylprolyl isomerase</fullName>
        <ecNumber evidence="2">5.2.1.8</ecNumber>
    </recommendedName>
</protein>
<dbReference type="InterPro" id="IPR001179">
    <property type="entry name" value="PPIase_FKBP_dom"/>
</dbReference>
<feature type="domain" description="PPIase FKBP-type" evidence="4">
    <location>
        <begin position="4"/>
        <end position="68"/>
    </location>
</feature>
<dbReference type="EC" id="5.2.1.8" evidence="2"/>
<accession>A0A926JQR5</accession>
<evidence type="ECO:0000256" key="2">
    <source>
        <dbReference type="ARBA" id="ARBA00013194"/>
    </source>
</evidence>
<dbReference type="Gene3D" id="3.10.50.40">
    <property type="match status" value="1"/>
</dbReference>
<keyword evidence="3" id="KW-0697">Rotamase</keyword>
<proteinExistence type="predicted"/>
<evidence type="ECO:0000259" key="4">
    <source>
        <dbReference type="Pfam" id="PF00254"/>
    </source>
</evidence>
<dbReference type="AlphaFoldDB" id="A0A926JQR5"/>
<dbReference type="Pfam" id="PF00254">
    <property type="entry name" value="FKBP_C"/>
    <property type="match status" value="1"/>
</dbReference>
<evidence type="ECO:0000313" key="6">
    <source>
        <dbReference type="Proteomes" id="UP000653730"/>
    </source>
</evidence>